<feature type="transmembrane region" description="Helical" evidence="2">
    <location>
        <begin position="441"/>
        <end position="463"/>
    </location>
</feature>
<feature type="transmembrane region" description="Helical" evidence="2">
    <location>
        <begin position="302"/>
        <end position="323"/>
    </location>
</feature>
<feature type="transmembrane region" description="Helical" evidence="2">
    <location>
        <begin position="759"/>
        <end position="779"/>
    </location>
</feature>
<feature type="transmembrane region" description="Helical" evidence="2">
    <location>
        <begin position="1165"/>
        <end position="1182"/>
    </location>
</feature>
<proteinExistence type="predicted"/>
<feature type="transmembrane region" description="Helical" evidence="2">
    <location>
        <begin position="1061"/>
        <end position="1080"/>
    </location>
</feature>
<feature type="transmembrane region" description="Helical" evidence="2">
    <location>
        <begin position="880"/>
        <end position="897"/>
    </location>
</feature>
<feature type="transmembrane region" description="Helical" evidence="2">
    <location>
        <begin position="221"/>
        <end position="237"/>
    </location>
</feature>
<feature type="transmembrane region" description="Helical" evidence="2">
    <location>
        <begin position="414"/>
        <end position="435"/>
    </location>
</feature>
<feature type="transmembrane region" description="Helical" evidence="2">
    <location>
        <begin position="903"/>
        <end position="922"/>
    </location>
</feature>
<feature type="transmembrane region" description="Helical" evidence="2">
    <location>
        <begin position="271"/>
        <end position="290"/>
    </location>
</feature>
<feature type="transmembrane region" description="Helical" evidence="2">
    <location>
        <begin position="681"/>
        <end position="703"/>
    </location>
</feature>
<feature type="transmembrane region" description="Helical" evidence="2">
    <location>
        <begin position="21"/>
        <end position="44"/>
    </location>
</feature>
<feature type="transmembrane region" description="Helical" evidence="2">
    <location>
        <begin position="564"/>
        <end position="581"/>
    </location>
</feature>
<gene>
    <name evidence="3" type="ORF">AOC05_12825</name>
</gene>
<feature type="transmembrane region" description="Helical" evidence="2">
    <location>
        <begin position="1087"/>
        <end position="1105"/>
    </location>
</feature>
<dbReference type="AlphaFoldDB" id="A0A0M3UGM3"/>
<feature type="transmembrane region" description="Helical" evidence="2">
    <location>
        <begin position="475"/>
        <end position="494"/>
    </location>
</feature>
<feature type="transmembrane region" description="Helical" evidence="2">
    <location>
        <begin position="196"/>
        <end position="215"/>
    </location>
</feature>
<keyword evidence="2" id="KW-0812">Transmembrane</keyword>
<sequence length="1260" mass="131107">MPPLDPQVHAARKAKRETQNINITLYIASLFMVAAAALFVVSSLPVSARLVGVWLGTAVFYGAGLVLHAATPRLRPAALAFVGTALAIVPFAGLATYNLGFPNAPAVWLLTSLVGTAAYVVAAVRLGSRLVVYLSLAFLISTAWSSGAVLGAALSWYFTALIVIAAVLSLAGRVLGNRIASQSPVLGLFAKPLSDLGPWFAPVGLVSSLAFPLGLNAADHAMVLLAGTLFYGVMGWVDPPRLRRANYLGLRLSLTIAAPFVGWLMGESLAFAAGAITLTLAVQTLIVACFHSRIGKWLGRAVWPVGDVFLSLPLAAGLSLLWSAGIAFSGHDGGAWVWSPALPLLVVLLAAMAAVPAMLPRGEWLPLPALGAAVLSSGWLAAQDWAMVLAAALIYSVARFLSSKERRIRGVMLVAARIVLTGLATSLLAAYLPAQSGKAEVIIAVVVVMAAGQLFADTLLGMFGRPNKVTAASGTSWAVLGTVLIVAQAVAFRATDQGAWEPTVPVAATAFLIAVLALGAAACAHSWVFLPRGQRYAGAEIMAPAFLAVAGICAGVVFGASGTVVGAASLTLFLAVTGWRLRAQPEPTHRWIYWWCARGASLLLAMAVFALWREHMPVDVSAEVSLWLVVLFVLGGQLLILAGSMWRGNTVAGFSFDVCATVAATLLLATFQMIANPDGHWTQTLVVALVVAALGLVGCAYALRSPAPGVAQWAAPLAMTAIAGMALQHRQSFEIAAALVAVTAGVCAVRGLRHRSRSAYFLLARIASTALIAVLVTDITGSPTIQTLVLSGVLIAQLGVQWLAGSPAARRIVGESLVWKASLWLLLLAQVMAPIAYVIAAGGLDRQGSGLRWVVALELLLLAASAILAQSTLGQRGASYLAILTVAGGAAIMAPVLPPGITTLVLILISVAVNLWGCLFRVQRAEMRWYGPAAAAAFLFAALLVDGAAPAGTLAIMWLAAGLAFIAAAHLQRLPWLTLPGALMVLVAAVLVRVQILELGHLEGIAALSAFGVAVGSLYLVRMLLWELASVVPVQRWSLVGVALVSGAGFSLLAMADHKAILGGALAFTAVAALACVETPGHRRPNAVDLAVVATALIWFIASSAYVDGGMFWLVEWCALALGALAVRRHIYRLPQECKALLVAAGSVASFGALLTMFGGDTLQQAVSLLLFVALLVAGLSIDERLFTIWGAIGVSASVLWYWRGFTFVLLAVLALLLIGLAIWRLNRKPPHNGDDGGSPSVKPAPATTAATPVAPGPPK</sequence>
<evidence type="ECO:0000256" key="1">
    <source>
        <dbReference type="SAM" id="MobiDB-lite"/>
    </source>
</evidence>
<keyword evidence="2" id="KW-1133">Transmembrane helix</keyword>
<feature type="transmembrane region" description="Helical" evidence="2">
    <location>
        <begin position="506"/>
        <end position="529"/>
    </location>
</feature>
<evidence type="ECO:0000313" key="3">
    <source>
        <dbReference type="EMBL" id="ALE92979.1"/>
    </source>
</evidence>
<feature type="transmembrane region" description="Helical" evidence="2">
    <location>
        <begin position="593"/>
        <end position="612"/>
    </location>
</feature>
<feature type="transmembrane region" description="Helical" evidence="2">
    <location>
        <begin position="335"/>
        <end position="355"/>
    </location>
</feature>
<dbReference type="Proteomes" id="UP000062833">
    <property type="component" value="Chromosome"/>
</dbReference>
<feature type="transmembrane region" description="Helical" evidence="2">
    <location>
        <begin position="851"/>
        <end position="868"/>
    </location>
</feature>
<feature type="transmembrane region" description="Helical" evidence="2">
    <location>
        <begin position="710"/>
        <end position="727"/>
    </location>
</feature>
<reference evidence="4" key="1">
    <citation type="submission" date="2015-09" db="EMBL/GenBank/DDBJ databases">
        <title>Complete genome of Arthrobacter alpinus strain R3.8.</title>
        <authorList>
            <person name="See-Too W.S."/>
            <person name="Chan K.G."/>
        </authorList>
    </citation>
    <scope>NUCLEOTIDE SEQUENCE [LARGE SCALE GENOMIC DNA]</scope>
    <source>
        <strain evidence="4">R3.8</strain>
    </source>
</reference>
<feature type="transmembrane region" description="Helical" evidence="2">
    <location>
        <begin position="951"/>
        <end position="969"/>
    </location>
</feature>
<feature type="transmembrane region" description="Helical" evidence="2">
    <location>
        <begin position="1209"/>
        <end position="1226"/>
    </location>
</feature>
<feature type="transmembrane region" description="Helical" evidence="2">
    <location>
        <begin position="1002"/>
        <end position="1025"/>
    </location>
</feature>
<evidence type="ECO:0000313" key="4">
    <source>
        <dbReference type="Proteomes" id="UP000062833"/>
    </source>
</evidence>
<feature type="transmembrane region" description="Helical" evidence="2">
    <location>
        <begin position="541"/>
        <end position="558"/>
    </location>
</feature>
<keyword evidence="4" id="KW-1185">Reference proteome</keyword>
<feature type="transmembrane region" description="Helical" evidence="2">
    <location>
        <begin position="1111"/>
        <end position="1128"/>
    </location>
</feature>
<feature type="transmembrane region" description="Helical" evidence="2">
    <location>
        <begin position="156"/>
        <end position="175"/>
    </location>
</feature>
<feature type="transmembrane region" description="Helical" evidence="2">
    <location>
        <begin position="50"/>
        <end position="70"/>
    </location>
</feature>
<feature type="transmembrane region" description="Helical" evidence="2">
    <location>
        <begin position="1037"/>
        <end position="1055"/>
    </location>
</feature>
<feature type="transmembrane region" description="Helical" evidence="2">
    <location>
        <begin position="929"/>
        <end position="945"/>
    </location>
</feature>
<dbReference type="OrthoDB" id="4966949at2"/>
<feature type="transmembrane region" description="Helical" evidence="2">
    <location>
        <begin position="1140"/>
        <end position="1159"/>
    </location>
</feature>
<evidence type="ECO:0000256" key="2">
    <source>
        <dbReference type="SAM" id="Phobius"/>
    </source>
</evidence>
<feature type="transmembrane region" description="Helical" evidence="2">
    <location>
        <begin position="817"/>
        <end position="839"/>
    </location>
</feature>
<dbReference type="EMBL" id="CP012677">
    <property type="protein sequence ID" value="ALE92979.1"/>
    <property type="molecule type" value="Genomic_DNA"/>
</dbReference>
<protein>
    <submittedName>
        <fullName evidence="3">Uncharacterized protein</fullName>
    </submittedName>
</protein>
<dbReference type="PATRIC" id="fig|656366.3.peg.2770"/>
<feature type="transmembrane region" description="Helical" evidence="2">
    <location>
        <begin position="654"/>
        <end position="675"/>
    </location>
</feature>
<feature type="transmembrane region" description="Helical" evidence="2">
    <location>
        <begin position="106"/>
        <end position="124"/>
    </location>
</feature>
<dbReference type="KEGG" id="aaq:AOC05_12825"/>
<feature type="transmembrane region" description="Helical" evidence="2">
    <location>
        <begin position="785"/>
        <end position="805"/>
    </location>
</feature>
<feature type="transmembrane region" description="Helical" evidence="2">
    <location>
        <begin position="624"/>
        <end position="642"/>
    </location>
</feature>
<dbReference type="RefSeq" id="WP_062007562.1">
    <property type="nucleotide sequence ID" value="NZ_CP012677.1"/>
</dbReference>
<organism evidence="3 4">
    <name type="scientific">Arthrobacter alpinus</name>
    <dbReference type="NCBI Taxonomy" id="656366"/>
    <lineage>
        <taxon>Bacteria</taxon>
        <taxon>Bacillati</taxon>
        <taxon>Actinomycetota</taxon>
        <taxon>Actinomycetes</taxon>
        <taxon>Micrococcales</taxon>
        <taxon>Micrococcaceae</taxon>
        <taxon>Arthrobacter</taxon>
    </lineage>
</organism>
<feature type="transmembrane region" description="Helical" evidence="2">
    <location>
        <begin position="733"/>
        <end position="752"/>
    </location>
</feature>
<feature type="compositionally biased region" description="Low complexity" evidence="1">
    <location>
        <begin position="1244"/>
        <end position="1254"/>
    </location>
</feature>
<feature type="region of interest" description="Disordered" evidence="1">
    <location>
        <begin position="1233"/>
        <end position="1260"/>
    </location>
</feature>
<name>A0A0M3UGM3_9MICC</name>
<feature type="transmembrane region" description="Helical" evidence="2">
    <location>
        <begin position="385"/>
        <end position="402"/>
    </location>
</feature>
<feature type="transmembrane region" description="Helical" evidence="2">
    <location>
        <begin position="131"/>
        <end position="150"/>
    </location>
</feature>
<feature type="transmembrane region" description="Helical" evidence="2">
    <location>
        <begin position="77"/>
        <end position="100"/>
    </location>
</feature>
<accession>A0A0M3UGM3</accession>
<feature type="transmembrane region" description="Helical" evidence="2">
    <location>
        <begin position="976"/>
        <end position="996"/>
    </location>
</feature>
<keyword evidence="2" id="KW-0472">Membrane</keyword>